<dbReference type="PROSITE" id="PS50011">
    <property type="entry name" value="PROTEIN_KINASE_DOM"/>
    <property type="match status" value="1"/>
</dbReference>
<dbReference type="SMART" id="SM00220">
    <property type="entry name" value="S_TKc"/>
    <property type="match status" value="1"/>
</dbReference>
<dbReference type="GO" id="GO:0004672">
    <property type="term" value="F:protein kinase activity"/>
    <property type="evidence" value="ECO:0007669"/>
    <property type="project" value="InterPro"/>
</dbReference>
<dbReference type="AlphaFoldDB" id="A0A7J7J2C4"/>
<keyword evidence="1" id="KW-0808">Transferase</keyword>
<reference evidence="7" key="1">
    <citation type="submission" date="2020-06" db="EMBL/GenBank/DDBJ databases">
        <title>Draft genome of Bugula neritina, a colonial animal packing powerful symbionts and potential medicines.</title>
        <authorList>
            <person name="Rayko M."/>
        </authorList>
    </citation>
    <scope>NUCLEOTIDE SEQUENCE [LARGE SCALE GENOMIC DNA]</scope>
    <source>
        <strain evidence="7">Kwan_BN1</strain>
    </source>
</reference>
<evidence type="ECO:0000256" key="1">
    <source>
        <dbReference type="ARBA" id="ARBA00022679"/>
    </source>
</evidence>
<dbReference type="PANTHER" id="PTHR48016">
    <property type="entry name" value="MAP KINASE KINASE KINASE SSK2-RELATED-RELATED"/>
    <property type="match status" value="1"/>
</dbReference>
<dbReference type="InterPro" id="IPR050538">
    <property type="entry name" value="MAP_kinase_kinase_kinase"/>
</dbReference>
<protein>
    <submittedName>
        <fullName evidence="7">MAP3K14</fullName>
    </submittedName>
</protein>
<feature type="region of interest" description="Disordered" evidence="5">
    <location>
        <begin position="760"/>
        <end position="794"/>
    </location>
</feature>
<dbReference type="InterPro" id="IPR011009">
    <property type="entry name" value="Kinase-like_dom_sf"/>
</dbReference>
<dbReference type="Gene3D" id="3.30.200.20">
    <property type="entry name" value="Phosphorylase Kinase, domain 1"/>
    <property type="match status" value="1"/>
</dbReference>
<proteinExistence type="predicted"/>
<dbReference type="PROSITE" id="PS00108">
    <property type="entry name" value="PROTEIN_KINASE_ST"/>
    <property type="match status" value="1"/>
</dbReference>
<dbReference type="PANTHER" id="PTHR48016:SF56">
    <property type="entry name" value="MAPKK KINASE"/>
    <property type="match status" value="1"/>
</dbReference>
<evidence type="ECO:0000313" key="7">
    <source>
        <dbReference type="EMBL" id="KAF6019886.1"/>
    </source>
</evidence>
<dbReference type="GO" id="GO:0005524">
    <property type="term" value="F:ATP binding"/>
    <property type="evidence" value="ECO:0007669"/>
    <property type="project" value="UniProtKB-KW"/>
</dbReference>
<gene>
    <name evidence="7" type="ORF">EB796_021810</name>
</gene>
<dbReference type="Pfam" id="PF00069">
    <property type="entry name" value="Pkinase"/>
    <property type="match status" value="1"/>
</dbReference>
<dbReference type="SUPFAM" id="SSF56112">
    <property type="entry name" value="Protein kinase-like (PK-like)"/>
    <property type="match status" value="1"/>
</dbReference>
<dbReference type="Proteomes" id="UP000593567">
    <property type="component" value="Unassembled WGS sequence"/>
</dbReference>
<evidence type="ECO:0000256" key="4">
    <source>
        <dbReference type="ARBA" id="ARBA00022840"/>
    </source>
</evidence>
<feature type="compositionally biased region" description="Low complexity" evidence="5">
    <location>
        <begin position="777"/>
        <end position="793"/>
    </location>
</feature>
<accession>A0A7J7J2C4</accession>
<dbReference type="InterPro" id="IPR000719">
    <property type="entry name" value="Prot_kinase_dom"/>
</dbReference>
<keyword evidence="3" id="KW-0418">Kinase</keyword>
<sequence length="1076" mass="119170">MIEGDLTVAQLQLLKARATKFANFKPHNTLSSEHGLLNKDIDQCLAFGLLKHGYDESLPRGLSSSVFVPFNKCLVHCMQNGVNQNKEFCEICDSISDLAKHSSSCCGHPEACPTCKTFFNILEYHLLKCYACDMHLCVKLKLKLLKHSASASNGGLVDLWPKIQQYISRLFPLSEEDKSCEKCTSVPLLNSKQALNRYPSVFDSATPPASPGVVSRGLDQEKGPVDYPAADANRNAASENHINEYHRGMDDLSRIVEEPLNRPLPPIPNYSSDNSMFMGGAAATGYGNDVYMSTDLSSLSSLTLSSIGTRLKASEGFGSVIMGEPRQLRTLADHWNSLKIQMSGCLSGQSACHTDYDGVILNGKNSGMMAVSGQYKKNEQWRKITYVGRGVAGKCYLAVDLQTMAQFAVKKITLQMYQPEELVLWSELEHPNLVQLYGAIRVKNKIYIFSEFYAAGNMAEFIDGRRMLDQWLSVWFLSQLLEALDYLKKKDILHEDIKADNIFLKPESFQVGLGDFGLSRKGKCPPNSRPVGGQQQWSPEKAKSEGHGYPADVWAANCTFVHMLSGDPPWKRRFPEVVILHFKIATDSPPVEDIPPNLQPIVDHLARAAYIVNPDERPSARDLLQHDCFNILYNEDHSDPAFRSHIPILEEDMEFEGCDSKEYVLSYDELLEGVEDKQRAIDYINQLCSSMDEEESDSTRSSPSSPSSASTLRKQFSIRAPPMESIIEDEELDISLDTSSDMDLQRNILERRHMPAIPPLDLYKRNSAPSVDEKRSSFGNRSNSSPSSTMSGGEALFNKRDTLLKRETSPAIIVSSSSNEELEGLIGEKNIFDLNPATSGYVTGPDTGAYIPEYGLMSSSFHQPNASLSNQPDGASFSASLREPSSLWLGASDHGWNMDPAASLALAPGSYSGMGGPASSATAPLSYTTANDASLADNRMHAISLKPDTSGFMNGQMEEKFDLSSSLQILKDSYSLSSSIDPRSILTIVNGITRIDATEVLIRGNETWQDIVEQNMNTVMGWKIEDYTYFKDLEGSYEINLTDAVPKEKTNAYILPATEHSTWCVRDGKLLNTQFQ</sequence>
<dbReference type="InterPro" id="IPR008271">
    <property type="entry name" value="Ser/Thr_kinase_AS"/>
</dbReference>
<name>A0A7J7J2C4_BUGNE</name>
<keyword evidence="4" id="KW-0067">ATP-binding</keyword>
<feature type="compositionally biased region" description="Low complexity" evidence="5">
    <location>
        <begin position="699"/>
        <end position="711"/>
    </location>
</feature>
<dbReference type="EMBL" id="VXIV02003207">
    <property type="protein sequence ID" value="KAF6019886.1"/>
    <property type="molecule type" value="Genomic_DNA"/>
</dbReference>
<evidence type="ECO:0000259" key="6">
    <source>
        <dbReference type="PROSITE" id="PS50011"/>
    </source>
</evidence>
<evidence type="ECO:0000256" key="5">
    <source>
        <dbReference type="SAM" id="MobiDB-lite"/>
    </source>
</evidence>
<feature type="region of interest" description="Disordered" evidence="5">
    <location>
        <begin position="524"/>
        <end position="545"/>
    </location>
</feature>
<dbReference type="OrthoDB" id="5836549at2759"/>
<keyword evidence="8" id="KW-1185">Reference proteome</keyword>
<evidence type="ECO:0000256" key="2">
    <source>
        <dbReference type="ARBA" id="ARBA00022741"/>
    </source>
</evidence>
<organism evidence="7 8">
    <name type="scientific">Bugula neritina</name>
    <name type="common">Brown bryozoan</name>
    <name type="synonym">Sertularia neritina</name>
    <dbReference type="NCBI Taxonomy" id="10212"/>
    <lineage>
        <taxon>Eukaryota</taxon>
        <taxon>Metazoa</taxon>
        <taxon>Spiralia</taxon>
        <taxon>Lophotrochozoa</taxon>
        <taxon>Bryozoa</taxon>
        <taxon>Gymnolaemata</taxon>
        <taxon>Cheilostomatida</taxon>
        <taxon>Flustrina</taxon>
        <taxon>Buguloidea</taxon>
        <taxon>Bugulidae</taxon>
        <taxon>Bugula</taxon>
    </lineage>
</organism>
<feature type="domain" description="Protein kinase" evidence="6">
    <location>
        <begin position="381"/>
        <end position="629"/>
    </location>
</feature>
<dbReference type="Gene3D" id="1.10.510.10">
    <property type="entry name" value="Transferase(Phosphotransferase) domain 1"/>
    <property type="match status" value="1"/>
</dbReference>
<feature type="region of interest" description="Disordered" evidence="5">
    <location>
        <begin position="691"/>
        <end position="713"/>
    </location>
</feature>
<evidence type="ECO:0000256" key="3">
    <source>
        <dbReference type="ARBA" id="ARBA00022777"/>
    </source>
</evidence>
<keyword evidence="2" id="KW-0547">Nucleotide-binding</keyword>
<comment type="caution">
    <text evidence="7">The sequence shown here is derived from an EMBL/GenBank/DDBJ whole genome shotgun (WGS) entry which is preliminary data.</text>
</comment>
<evidence type="ECO:0000313" key="8">
    <source>
        <dbReference type="Proteomes" id="UP000593567"/>
    </source>
</evidence>